<feature type="region of interest" description="Disordered" evidence="1">
    <location>
        <begin position="31"/>
        <end position="57"/>
    </location>
</feature>
<protein>
    <submittedName>
        <fullName evidence="2">Uncharacterized protein</fullName>
    </submittedName>
</protein>
<dbReference type="AlphaFoldDB" id="A0A4Y2U2X8"/>
<reference evidence="2 3" key="1">
    <citation type="journal article" date="2019" name="Sci. Rep.">
        <title>Orb-weaving spider Araneus ventricosus genome elucidates the spidroin gene catalogue.</title>
        <authorList>
            <person name="Kono N."/>
            <person name="Nakamura H."/>
            <person name="Ohtoshi R."/>
            <person name="Moran D.A.P."/>
            <person name="Shinohara A."/>
            <person name="Yoshida Y."/>
            <person name="Fujiwara M."/>
            <person name="Mori M."/>
            <person name="Tomita M."/>
            <person name="Arakawa K."/>
        </authorList>
    </citation>
    <scope>NUCLEOTIDE SEQUENCE [LARGE SCALE GENOMIC DNA]</scope>
</reference>
<evidence type="ECO:0000313" key="3">
    <source>
        <dbReference type="Proteomes" id="UP000499080"/>
    </source>
</evidence>
<dbReference type="Proteomes" id="UP000499080">
    <property type="component" value="Unassembled WGS sequence"/>
</dbReference>
<organism evidence="2 3">
    <name type="scientific">Araneus ventricosus</name>
    <name type="common">Orbweaver spider</name>
    <name type="synonym">Epeira ventricosa</name>
    <dbReference type="NCBI Taxonomy" id="182803"/>
    <lineage>
        <taxon>Eukaryota</taxon>
        <taxon>Metazoa</taxon>
        <taxon>Ecdysozoa</taxon>
        <taxon>Arthropoda</taxon>
        <taxon>Chelicerata</taxon>
        <taxon>Arachnida</taxon>
        <taxon>Araneae</taxon>
        <taxon>Araneomorphae</taxon>
        <taxon>Entelegynae</taxon>
        <taxon>Araneoidea</taxon>
        <taxon>Araneidae</taxon>
        <taxon>Araneus</taxon>
    </lineage>
</organism>
<comment type="caution">
    <text evidence="2">The sequence shown here is derived from an EMBL/GenBank/DDBJ whole genome shotgun (WGS) entry which is preliminary data.</text>
</comment>
<evidence type="ECO:0000313" key="2">
    <source>
        <dbReference type="EMBL" id="GBO07365.1"/>
    </source>
</evidence>
<keyword evidence="3" id="KW-1185">Reference proteome</keyword>
<gene>
    <name evidence="2" type="ORF">AVEN_107364_1</name>
</gene>
<sequence>MWTVQHLNISSAMRRVVNSEEIPIVETPNEIFIGPEEGQESISRDAPQPSTSKNEYNDDVILTPHIVSHEEMHNHVRDYTQSRHV</sequence>
<dbReference type="EMBL" id="BGPR01033438">
    <property type="protein sequence ID" value="GBO07365.1"/>
    <property type="molecule type" value="Genomic_DNA"/>
</dbReference>
<evidence type="ECO:0000256" key="1">
    <source>
        <dbReference type="SAM" id="MobiDB-lite"/>
    </source>
</evidence>
<name>A0A4Y2U2X8_ARAVE</name>
<accession>A0A4Y2U2X8</accession>
<proteinExistence type="predicted"/>